<comment type="caution">
    <text evidence="2">The sequence shown here is derived from an EMBL/GenBank/DDBJ whole genome shotgun (WGS) entry which is preliminary data.</text>
</comment>
<accession>A0ABN9XJ91</accession>
<feature type="region of interest" description="Disordered" evidence="1">
    <location>
        <begin position="120"/>
        <end position="150"/>
    </location>
</feature>
<name>A0ABN9XJ91_9DINO</name>
<feature type="compositionally biased region" description="Basic and acidic residues" evidence="1">
    <location>
        <begin position="120"/>
        <end position="134"/>
    </location>
</feature>
<feature type="compositionally biased region" description="Basic and acidic residues" evidence="1">
    <location>
        <begin position="39"/>
        <end position="57"/>
    </location>
</feature>
<dbReference type="SUPFAM" id="SSF56219">
    <property type="entry name" value="DNase I-like"/>
    <property type="match status" value="1"/>
</dbReference>
<organism evidence="2 3">
    <name type="scientific">Prorocentrum cordatum</name>
    <dbReference type="NCBI Taxonomy" id="2364126"/>
    <lineage>
        <taxon>Eukaryota</taxon>
        <taxon>Sar</taxon>
        <taxon>Alveolata</taxon>
        <taxon>Dinophyceae</taxon>
        <taxon>Prorocentrales</taxon>
        <taxon>Prorocentraceae</taxon>
        <taxon>Prorocentrum</taxon>
    </lineage>
</organism>
<sequence>EAYFKEQSEIKVTLAAARPLGQRLRDLGAHINRQQKLCQDQERKRDNFRERKAHLQEQGDAATKQLAEIDKPMEESQGLLVPLDGLGEVSTALGVNRELAERPKTDLEYLRKLEAEARAKQAERAGRQAAERTSHVQAEARAPNEEMAVDAKGEQSLLEEVANAGGGKRRVAEIFEAHGAKVKWTKSAPSVSQEEHHARVEGGGLAKAQKYALAEGIHGVWGPALPGAGAGAQAGVAILAPGRVLVTTPPGLGGPTLGPGRAAAARVSCGGRRGVVMVSVYLRVDEQLSSENLVMLFKLYKCLQALEAMQLPWIVGGGFNREVSQLGSLAWLHSVNGVATVGEADTWPRLPVTITMRAKPQDMWIRELVQPKGVSKAPNAECARPPSDLGPLRHRAQEAAAALDMAHVWGQLLLGIEFGLQGRFGIVGPCTDIFTRNVGPSAPEWKKCDPAESVSWKRKAPGVAAWATAARWARHFRRVRTALQAFVFKLASPAFILSSVNHCEGELRESSPQCDG</sequence>
<dbReference type="InterPro" id="IPR036691">
    <property type="entry name" value="Endo/exonu/phosph_ase_sf"/>
</dbReference>
<evidence type="ECO:0000313" key="3">
    <source>
        <dbReference type="Proteomes" id="UP001189429"/>
    </source>
</evidence>
<feature type="non-terminal residue" evidence="2">
    <location>
        <position position="516"/>
    </location>
</feature>
<feature type="region of interest" description="Disordered" evidence="1">
    <location>
        <begin position="36"/>
        <end position="61"/>
    </location>
</feature>
<dbReference type="EMBL" id="CAUYUJ010020680">
    <property type="protein sequence ID" value="CAK0899848.1"/>
    <property type="molecule type" value="Genomic_DNA"/>
</dbReference>
<evidence type="ECO:0000256" key="1">
    <source>
        <dbReference type="SAM" id="MobiDB-lite"/>
    </source>
</evidence>
<protein>
    <recommendedName>
        <fullName evidence="4">Endonuclease/exonuclease/phosphatase domain-containing protein</fullName>
    </recommendedName>
</protein>
<evidence type="ECO:0008006" key="4">
    <source>
        <dbReference type="Google" id="ProtNLM"/>
    </source>
</evidence>
<evidence type="ECO:0000313" key="2">
    <source>
        <dbReference type="EMBL" id="CAK0899848.1"/>
    </source>
</evidence>
<reference evidence="2" key="1">
    <citation type="submission" date="2023-10" db="EMBL/GenBank/DDBJ databases">
        <authorList>
            <person name="Chen Y."/>
            <person name="Shah S."/>
            <person name="Dougan E. K."/>
            <person name="Thang M."/>
            <person name="Chan C."/>
        </authorList>
    </citation>
    <scope>NUCLEOTIDE SEQUENCE [LARGE SCALE GENOMIC DNA]</scope>
</reference>
<feature type="non-terminal residue" evidence="2">
    <location>
        <position position="1"/>
    </location>
</feature>
<dbReference type="Proteomes" id="UP001189429">
    <property type="component" value="Unassembled WGS sequence"/>
</dbReference>
<proteinExistence type="predicted"/>
<gene>
    <name evidence="2" type="ORF">PCOR1329_LOCUS77280</name>
</gene>
<keyword evidence="3" id="KW-1185">Reference proteome</keyword>